<feature type="compositionally biased region" description="Polar residues" evidence="1">
    <location>
        <begin position="1"/>
        <end position="19"/>
    </location>
</feature>
<protein>
    <submittedName>
        <fullName evidence="3">Uncharacterized protein</fullName>
    </submittedName>
</protein>
<dbReference type="STRING" id="1448320.A0A319CXP8"/>
<feature type="transmembrane region" description="Helical" evidence="2">
    <location>
        <begin position="41"/>
        <end position="63"/>
    </location>
</feature>
<feature type="region of interest" description="Disordered" evidence="1">
    <location>
        <begin position="1"/>
        <end position="30"/>
    </location>
</feature>
<feature type="transmembrane region" description="Helical" evidence="2">
    <location>
        <begin position="144"/>
        <end position="170"/>
    </location>
</feature>
<sequence>MAQSYTAVSVDSVPTSSNTPKRKQKVKQEPTGITSHRLTILWSWFVLTVPLTALTAVFLALVFRNRVSHGFTLFESLLEAWDQESHDAYYVNMNSSVLLFVTSWASSLGHMLSGFLITLASFPIARRLLQDIQRGRIQRLPTPYQLALLLKFLDGGSLGATWSWLVYLVSWGKKRQRQTPPLTMAASAALLATLLGLLVSLADTWLHLTTTTVSFAHVTSIYATYSFGLTPQCLQSNNSIAGQRAANSVCSVSVAATGAFLANATVSLGVMDSVSSLATVSTHEANQTSYAYLGIPDSPVVARRDFAAETYGASTQCALISSQCNLTKVATTLRYNCSSGFAGYIENTDLTTGFFPDARMTDDTKESDASNYGTGNPFYYAVAGILSASGGHVPNSTEFVQNESGPYGYVLGCHTTIHDIRYHRVNNAITRFAPAVSNTSASNIWQTSISQTVDWEANIQDAIGIAAFSATGPEFSETVARAFSQVVIALGADGIEARPSDLVQEEDTLLVARVPKAPLFTLVAVNALYIVCGVVFAALALWTARHEAPDLHARLGITGLVADRFEDPGLRRETQSVDDMFEEYAGQESRRVAIDPSHAGGVYVYRTVETMGSSSGVQVHDG</sequence>
<evidence type="ECO:0000313" key="4">
    <source>
        <dbReference type="Proteomes" id="UP000247810"/>
    </source>
</evidence>
<organism evidence="3 4">
    <name type="scientific">Aspergillus ellipticus CBS 707.79</name>
    <dbReference type="NCBI Taxonomy" id="1448320"/>
    <lineage>
        <taxon>Eukaryota</taxon>
        <taxon>Fungi</taxon>
        <taxon>Dikarya</taxon>
        <taxon>Ascomycota</taxon>
        <taxon>Pezizomycotina</taxon>
        <taxon>Eurotiomycetes</taxon>
        <taxon>Eurotiomycetidae</taxon>
        <taxon>Eurotiales</taxon>
        <taxon>Aspergillaceae</taxon>
        <taxon>Aspergillus</taxon>
        <taxon>Aspergillus subgen. Circumdati</taxon>
    </lineage>
</organism>
<proteinExistence type="predicted"/>
<dbReference type="EMBL" id="KZ826003">
    <property type="protein sequence ID" value="PYH89986.1"/>
    <property type="molecule type" value="Genomic_DNA"/>
</dbReference>
<dbReference type="OrthoDB" id="3344043at2759"/>
<feature type="transmembrane region" description="Helical" evidence="2">
    <location>
        <begin position="519"/>
        <end position="544"/>
    </location>
</feature>
<keyword evidence="4" id="KW-1185">Reference proteome</keyword>
<feature type="transmembrane region" description="Helical" evidence="2">
    <location>
        <begin position="182"/>
        <end position="202"/>
    </location>
</feature>
<keyword evidence="2" id="KW-0812">Transmembrane</keyword>
<evidence type="ECO:0000256" key="1">
    <source>
        <dbReference type="SAM" id="MobiDB-lite"/>
    </source>
</evidence>
<name>A0A319CXP8_9EURO</name>
<evidence type="ECO:0000313" key="3">
    <source>
        <dbReference type="EMBL" id="PYH89986.1"/>
    </source>
</evidence>
<keyword evidence="2" id="KW-0472">Membrane</keyword>
<dbReference type="VEuPathDB" id="FungiDB:BO71DRAFT_402603"/>
<keyword evidence="2" id="KW-1133">Transmembrane helix</keyword>
<accession>A0A319CXP8</accession>
<gene>
    <name evidence="3" type="ORF">BO71DRAFT_402603</name>
</gene>
<reference evidence="3 4" key="1">
    <citation type="submission" date="2018-02" db="EMBL/GenBank/DDBJ databases">
        <title>The genomes of Aspergillus section Nigri reveals drivers in fungal speciation.</title>
        <authorList>
            <consortium name="DOE Joint Genome Institute"/>
            <person name="Vesth T.C."/>
            <person name="Nybo J."/>
            <person name="Theobald S."/>
            <person name="Brandl J."/>
            <person name="Frisvad J.C."/>
            <person name="Nielsen K.F."/>
            <person name="Lyhne E.K."/>
            <person name="Kogle M.E."/>
            <person name="Kuo A."/>
            <person name="Riley R."/>
            <person name="Clum A."/>
            <person name="Nolan M."/>
            <person name="Lipzen A."/>
            <person name="Salamov A."/>
            <person name="Henrissat B."/>
            <person name="Wiebenga A."/>
            <person name="De vries R.P."/>
            <person name="Grigoriev I.V."/>
            <person name="Mortensen U.H."/>
            <person name="Andersen M.R."/>
            <person name="Baker S.E."/>
        </authorList>
    </citation>
    <scope>NUCLEOTIDE SEQUENCE [LARGE SCALE GENOMIC DNA]</scope>
    <source>
        <strain evidence="3 4">CBS 707.79</strain>
    </source>
</reference>
<evidence type="ECO:0000256" key="2">
    <source>
        <dbReference type="SAM" id="Phobius"/>
    </source>
</evidence>
<feature type="transmembrane region" description="Helical" evidence="2">
    <location>
        <begin position="97"/>
        <end position="124"/>
    </location>
</feature>
<dbReference type="Proteomes" id="UP000247810">
    <property type="component" value="Unassembled WGS sequence"/>
</dbReference>
<dbReference type="AlphaFoldDB" id="A0A319CXP8"/>